<dbReference type="InterPro" id="IPR036047">
    <property type="entry name" value="F-box-like_dom_sf"/>
</dbReference>
<dbReference type="Gene3D" id="1.20.1280.50">
    <property type="match status" value="1"/>
</dbReference>
<accession>A0A8H6Y5V4</accession>
<evidence type="ECO:0000256" key="1">
    <source>
        <dbReference type="SAM" id="Coils"/>
    </source>
</evidence>
<dbReference type="EMBL" id="JACAZH010000011">
    <property type="protein sequence ID" value="KAF7354795.1"/>
    <property type="molecule type" value="Genomic_DNA"/>
</dbReference>
<evidence type="ECO:0000313" key="3">
    <source>
        <dbReference type="EMBL" id="KAF7354795.1"/>
    </source>
</evidence>
<feature type="domain" description="F-box" evidence="2">
    <location>
        <begin position="67"/>
        <end position="116"/>
    </location>
</feature>
<sequence>MACSMRAALLEQTERTQNSSKADVERFIEESELKISSLESQISALVELRDRERACVAALRHLFSPIRTLPVELLAVFFGLAIRSDTRLYVRDVLRISQVCSGWRQVAHSTPRLWARALQVDLGLGRGRHGEQVYVDGLKTWLQRSAPLTVPISLMLDDRISQYMVEEVLETAPRWRTLDLNAPANMPPSFSNRLADARLDNLEELDLTRIRLNEYAAPTPLPLFTAVPRLRKLRFRIYSDTFTNFVPWTQLTDVDLHSCSPDIVFDILSQCTNLVRANISVDGSPAKVGTIALNHLRVLTLRLIGGGRRVPPFLDHMLAPALRELRLVSAGAWSETSFTAFQLRAPNITQLDLQDSCLTSDDLRTAIRNAPSLTHLKISCCRYCINDTLIDALCNKAGVSPLAPHLHNLYLDYIGNKLTEDLLAGMIVSRWWTDAELESRLVPPAVSRWTRVQLYGSFSEQFINSLKDLPSDVLLIY</sequence>
<dbReference type="InterPro" id="IPR032675">
    <property type="entry name" value="LRR_dom_sf"/>
</dbReference>
<dbReference type="InterPro" id="IPR001810">
    <property type="entry name" value="F-box_dom"/>
</dbReference>
<dbReference type="Gene3D" id="3.80.10.10">
    <property type="entry name" value="Ribonuclease Inhibitor"/>
    <property type="match status" value="1"/>
</dbReference>
<keyword evidence="1" id="KW-0175">Coiled coil</keyword>
<reference evidence="3" key="1">
    <citation type="submission" date="2020-05" db="EMBL/GenBank/DDBJ databases">
        <title>Mycena genomes resolve the evolution of fungal bioluminescence.</title>
        <authorList>
            <person name="Tsai I.J."/>
        </authorList>
    </citation>
    <scope>NUCLEOTIDE SEQUENCE</scope>
    <source>
        <strain evidence="3">160909Yilan</strain>
    </source>
</reference>
<gene>
    <name evidence="3" type="ORF">MSAN_01393700</name>
</gene>
<proteinExistence type="predicted"/>
<dbReference type="PANTHER" id="PTHR38926:SF5">
    <property type="entry name" value="F-BOX AND LEUCINE-RICH REPEAT PROTEIN 6"/>
    <property type="match status" value="1"/>
</dbReference>
<evidence type="ECO:0000313" key="4">
    <source>
        <dbReference type="Proteomes" id="UP000623467"/>
    </source>
</evidence>
<organism evidence="3 4">
    <name type="scientific">Mycena sanguinolenta</name>
    <dbReference type="NCBI Taxonomy" id="230812"/>
    <lineage>
        <taxon>Eukaryota</taxon>
        <taxon>Fungi</taxon>
        <taxon>Dikarya</taxon>
        <taxon>Basidiomycota</taxon>
        <taxon>Agaricomycotina</taxon>
        <taxon>Agaricomycetes</taxon>
        <taxon>Agaricomycetidae</taxon>
        <taxon>Agaricales</taxon>
        <taxon>Marasmiineae</taxon>
        <taxon>Mycenaceae</taxon>
        <taxon>Mycena</taxon>
    </lineage>
</organism>
<dbReference type="PANTHER" id="PTHR38926">
    <property type="entry name" value="F-BOX DOMAIN CONTAINING PROTEIN, EXPRESSED"/>
    <property type="match status" value="1"/>
</dbReference>
<dbReference type="SUPFAM" id="SSF52047">
    <property type="entry name" value="RNI-like"/>
    <property type="match status" value="1"/>
</dbReference>
<evidence type="ECO:0000259" key="2">
    <source>
        <dbReference type="Pfam" id="PF12937"/>
    </source>
</evidence>
<name>A0A8H6Y5V4_9AGAR</name>
<dbReference type="OrthoDB" id="3005190at2759"/>
<protein>
    <submittedName>
        <fullName evidence="3">F-box domain-containing protein</fullName>
    </submittedName>
</protein>
<comment type="caution">
    <text evidence="3">The sequence shown here is derived from an EMBL/GenBank/DDBJ whole genome shotgun (WGS) entry which is preliminary data.</text>
</comment>
<feature type="coiled-coil region" evidence="1">
    <location>
        <begin position="21"/>
        <end position="48"/>
    </location>
</feature>
<dbReference type="Proteomes" id="UP000623467">
    <property type="component" value="Unassembled WGS sequence"/>
</dbReference>
<dbReference type="AlphaFoldDB" id="A0A8H6Y5V4"/>
<keyword evidence="4" id="KW-1185">Reference proteome</keyword>
<dbReference type="SUPFAM" id="SSF81383">
    <property type="entry name" value="F-box domain"/>
    <property type="match status" value="1"/>
</dbReference>
<dbReference type="Pfam" id="PF12937">
    <property type="entry name" value="F-box-like"/>
    <property type="match status" value="1"/>
</dbReference>